<dbReference type="Proteomes" id="UP000006000">
    <property type="component" value="Unassembled WGS sequence"/>
</dbReference>
<evidence type="ECO:0000313" key="2">
    <source>
        <dbReference type="Proteomes" id="UP000006000"/>
    </source>
</evidence>
<protein>
    <submittedName>
        <fullName evidence="1">Uncharacterized protein</fullName>
    </submittedName>
</protein>
<reference evidence="1 2" key="1">
    <citation type="submission" date="2007-03" db="EMBL/GenBank/DDBJ databases">
        <authorList>
            <person name="Fulton L."/>
            <person name="Clifton S."/>
            <person name="Fulton B."/>
            <person name="Xu J."/>
            <person name="Minx P."/>
            <person name="Pepin K.H."/>
            <person name="Johnson M."/>
            <person name="Thiruvilangam P."/>
            <person name="Bhonagiri V."/>
            <person name="Nash W.E."/>
            <person name="Mardis E.R."/>
            <person name="Wilson R.K."/>
        </authorList>
    </citation>
    <scope>NUCLEOTIDE SEQUENCE [LARGE SCALE GENOMIC DNA]</scope>
    <source>
        <strain evidence="1 2">ATCC 27560</strain>
    </source>
</reference>
<evidence type="ECO:0000313" key="1">
    <source>
        <dbReference type="EMBL" id="EDM50338.1"/>
    </source>
</evidence>
<dbReference type="AlphaFoldDB" id="A5Z994"/>
<reference evidence="1 2" key="2">
    <citation type="submission" date="2007-04" db="EMBL/GenBank/DDBJ databases">
        <title>Draft genome sequence of Eubacterium ventriosum (ATCC 27560).</title>
        <authorList>
            <person name="Sudarsanam P."/>
            <person name="Ley R."/>
            <person name="Guruge J."/>
            <person name="Turnbaugh P.J."/>
            <person name="Mahowald M."/>
            <person name="Liep D."/>
            <person name="Gordon J."/>
        </authorList>
    </citation>
    <scope>NUCLEOTIDE SEQUENCE [LARGE SCALE GENOMIC DNA]</scope>
    <source>
        <strain evidence="1 2">ATCC 27560</strain>
    </source>
</reference>
<sequence>MYFKFMRKNCKKMLTELSDYVNIFLACDAHVQCASGSVVEHLLAKEGAAGSIPVSRFFNAKKQHPKRVLFFALNEPNPGLEGSKSRLPARSLLLQSRVIHRMTATRLALFIKKNLKGCCFYIKRA</sequence>
<organism evidence="1 2">
    <name type="scientific">Eubacterium ventriosum ATCC 27560</name>
    <dbReference type="NCBI Taxonomy" id="411463"/>
    <lineage>
        <taxon>Bacteria</taxon>
        <taxon>Bacillati</taxon>
        <taxon>Bacillota</taxon>
        <taxon>Clostridia</taxon>
        <taxon>Eubacteriales</taxon>
        <taxon>Eubacteriaceae</taxon>
        <taxon>Eubacterium</taxon>
    </lineage>
</organism>
<comment type="caution">
    <text evidence="1">The sequence shown here is derived from an EMBL/GenBank/DDBJ whole genome shotgun (WGS) entry which is preliminary data.</text>
</comment>
<accession>A5Z994</accession>
<gene>
    <name evidence="1" type="ORF">EUBVEN_02288</name>
</gene>
<proteinExistence type="predicted"/>
<name>A5Z994_9FIRM</name>
<dbReference type="HOGENOM" id="CLU_1989316_0_0_9"/>
<dbReference type="EMBL" id="AAVL02000037">
    <property type="protein sequence ID" value="EDM50338.1"/>
    <property type="molecule type" value="Genomic_DNA"/>
</dbReference>